<evidence type="ECO:0000256" key="7">
    <source>
        <dbReference type="ARBA" id="ARBA00023004"/>
    </source>
</evidence>
<feature type="binding site" evidence="10">
    <location>
        <position position="19"/>
    </location>
    <ligand>
        <name>Ca(2+)</name>
        <dbReference type="ChEBI" id="CHEBI:29108"/>
        <label>1</label>
    </ligand>
</feature>
<dbReference type="OMA" id="HAHSHFP"/>
<evidence type="ECO:0000259" key="14">
    <source>
        <dbReference type="PROSITE" id="PS50873"/>
    </source>
</evidence>
<evidence type="ECO:0000256" key="3">
    <source>
        <dbReference type="ARBA" id="ARBA00022559"/>
    </source>
</evidence>
<protein>
    <recommendedName>
        <fullName evidence="14">Plant heme peroxidase family profile domain-containing protein</fullName>
    </recommendedName>
</protein>
<keyword evidence="4" id="KW-0349">Heme</keyword>
<dbReference type="InterPro" id="IPR010255">
    <property type="entry name" value="Haem_peroxidase_sf"/>
</dbReference>
<dbReference type="GO" id="GO:0020037">
    <property type="term" value="F:heme binding"/>
    <property type="evidence" value="ECO:0007669"/>
    <property type="project" value="InterPro"/>
</dbReference>
<dbReference type="PANTHER" id="PTHR31388">
    <property type="entry name" value="PEROXIDASE 72-RELATED"/>
    <property type="match status" value="1"/>
</dbReference>
<evidence type="ECO:0000313" key="15">
    <source>
        <dbReference type="EMBL" id="EFJ29637.1"/>
    </source>
</evidence>
<dbReference type="STRING" id="88036.D8REC7"/>
<keyword evidence="5 10" id="KW-0479">Metal-binding</keyword>
<dbReference type="Proteomes" id="UP000001514">
    <property type="component" value="Unassembled WGS sequence"/>
</dbReference>
<dbReference type="InterPro" id="IPR000823">
    <property type="entry name" value="Peroxidase_pln"/>
</dbReference>
<dbReference type="GO" id="GO:0140825">
    <property type="term" value="F:lactoperoxidase activity"/>
    <property type="evidence" value="ECO:0007669"/>
    <property type="project" value="UniProtKB-EC"/>
</dbReference>
<accession>D8REC7</accession>
<sequence length="137" mass="14591">MAASLLRLHFHDCFVNGCDGSVLLDDFPGFTGEKTALPNANSLRGFEVVDEMKAALERNCPGVVSCADILALAAQLSVEMRGGPRWSVEVGRRDALSASRITANNDIPPPTSNVSTLVSLFQKQGLSVRDMVILSGS</sequence>
<evidence type="ECO:0000313" key="16">
    <source>
        <dbReference type="Proteomes" id="UP000001514"/>
    </source>
</evidence>
<dbReference type="Gene3D" id="1.10.520.10">
    <property type="match status" value="1"/>
</dbReference>
<dbReference type="EMBL" id="GL377577">
    <property type="protein sequence ID" value="EFJ29637.1"/>
    <property type="molecule type" value="Genomic_DNA"/>
</dbReference>
<dbReference type="KEGG" id="smo:SELMODRAFT_92054"/>
<evidence type="ECO:0000256" key="9">
    <source>
        <dbReference type="PIRSR" id="PIRSR600823-2"/>
    </source>
</evidence>
<reference evidence="15 16" key="1">
    <citation type="journal article" date="2011" name="Science">
        <title>The Selaginella genome identifies genetic changes associated with the evolution of vascular plants.</title>
        <authorList>
            <person name="Banks J.A."/>
            <person name="Nishiyama T."/>
            <person name="Hasebe M."/>
            <person name="Bowman J.L."/>
            <person name="Gribskov M."/>
            <person name="dePamphilis C."/>
            <person name="Albert V.A."/>
            <person name="Aono N."/>
            <person name="Aoyama T."/>
            <person name="Ambrose B.A."/>
            <person name="Ashton N.W."/>
            <person name="Axtell M.J."/>
            <person name="Barker E."/>
            <person name="Barker M.S."/>
            <person name="Bennetzen J.L."/>
            <person name="Bonawitz N.D."/>
            <person name="Chapple C."/>
            <person name="Cheng C."/>
            <person name="Correa L.G."/>
            <person name="Dacre M."/>
            <person name="DeBarry J."/>
            <person name="Dreyer I."/>
            <person name="Elias M."/>
            <person name="Engstrom E.M."/>
            <person name="Estelle M."/>
            <person name="Feng L."/>
            <person name="Finet C."/>
            <person name="Floyd S.K."/>
            <person name="Frommer W.B."/>
            <person name="Fujita T."/>
            <person name="Gramzow L."/>
            <person name="Gutensohn M."/>
            <person name="Harholt J."/>
            <person name="Hattori M."/>
            <person name="Heyl A."/>
            <person name="Hirai T."/>
            <person name="Hiwatashi Y."/>
            <person name="Ishikawa M."/>
            <person name="Iwata M."/>
            <person name="Karol K.G."/>
            <person name="Koehler B."/>
            <person name="Kolukisaoglu U."/>
            <person name="Kubo M."/>
            <person name="Kurata T."/>
            <person name="Lalonde S."/>
            <person name="Li K."/>
            <person name="Li Y."/>
            <person name="Litt A."/>
            <person name="Lyons E."/>
            <person name="Manning G."/>
            <person name="Maruyama T."/>
            <person name="Michael T.P."/>
            <person name="Mikami K."/>
            <person name="Miyazaki S."/>
            <person name="Morinaga S."/>
            <person name="Murata T."/>
            <person name="Mueller-Roeber B."/>
            <person name="Nelson D.R."/>
            <person name="Obara M."/>
            <person name="Oguri Y."/>
            <person name="Olmstead R.G."/>
            <person name="Onodera N."/>
            <person name="Petersen B.L."/>
            <person name="Pils B."/>
            <person name="Prigge M."/>
            <person name="Rensing S.A."/>
            <person name="Riano-Pachon D.M."/>
            <person name="Roberts A.W."/>
            <person name="Sato Y."/>
            <person name="Scheller H.V."/>
            <person name="Schulz B."/>
            <person name="Schulz C."/>
            <person name="Shakirov E.V."/>
            <person name="Shibagaki N."/>
            <person name="Shinohara N."/>
            <person name="Shippen D.E."/>
            <person name="Soerensen I."/>
            <person name="Sotooka R."/>
            <person name="Sugimoto N."/>
            <person name="Sugita M."/>
            <person name="Sumikawa N."/>
            <person name="Tanurdzic M."/>
            <person name="Theissen G."/>
            <person name="Ulvskov P."/>
            <person name="Wakazuki S."/>
            <person name="Weng J.K."/>
            <person name="Willats W.W."/>
            <person name="Wipf D."/>
            <person name="Wolf P.G."/>
            <person name="Yang L."/>
            <person name="Zimmer A.D."/>
            <person name="Zhu Q."/>
            <person name="Mitros T."/>
            <person name="Hellsten U."/>
            <person name="Loque D."/>
            <person name="Otillar R."/>
            <person name="Salamov A."/>
            <person name="Schmutz J."/>
            <person name="Shapiro H."/>
            <person name="Lindquist E."/>
            <person name="Lucas S."/>
            <person name="Rokhsar D."/>
            <person name="Grigoriev I.V."/>
        </authorList>
    </citation>
    <scope>NUCLEOTIDE SEQUENCE [LARGE SCALE GENOMIC DNA]</scope>
</reference>
<feature type="disulfide bond" evidence="12">
    <location>
        <begin position="13"/>
        <end position="18"/>
    </location>
</feature>
<dbReference type="HOGENOM" id="CLU_010543_3_1_1"/>
<keyword evidence="16" id="KW-1185">Reference proteome</keyword>
<dbReference type="Gene3D" id="1.10.420.10">
    <property type="entry name" value="Peroxidase, domain 2"/>
    <property type="match status" value="1"/>
</dbReference>
<evidence type="ECO:0000256" key="8">
    <source>
        <dbReference type="PIRSR" id="PIRSR600823-1"/>
    </source>
</evidence>
<feature type="binding site" evidence="10">
    <location>
        <position position="12"/>
    </location>
    <ligand>
        <name>Ca(2+)</name>
        <dbReference type="ChEBI" id="CHEBI:29108"/>
        <label>1</label>
    </ligand>
</feature>
<evidence type="ECO:0000256" key="6">
    <source>
        <dbReference type="ARBA" id="ARBA00023002"/>
    </source>
</evidence>
<dbReference type="PRINTS" id="PR00461">
    <property type="entry name" value="PLPEROXIDASE"/>
</dbReference>
<dbReference type="AlphaFoldDB" id="D8REC7"/>
<keyword evidence="3" id="KW-0575">Peroxidase</keyword>
<keyword evidence="7" id="KW-0408">Iron</keyword>
<dbReference type="PROSITE" id="PS00436">
    <property type="entry name" value="PEROXIDASE_2"/>
    <property type="match status" value="1"/>
</dbReference>
<organism evidence="16">
    <name type="scientific">Selaginella moellendorffii</name>
    <name type="common">Spikemoss</name>
    <dbReference type="NCBI Taxonomy" id="88036"/>
    <lineage>
        <taxon>Eukaryota</taxon>
        <taxon>Viridiplantae</taxon>
        <taxon>Streptophyta</taxon>
        <taxon>Embryophyta</taxon>
        <taxon>Tracheophyta</taxon>
        <taxon>Lycopodiopsida</taxon>
        <taxon>Selaginellales</taxon>
        <taxon>Selaginellaceae</taxon>
        <taxon>Selaginella</taxon>
    </lineage>
</organism>
<dbReference type="PANTHER" id="PTHR31388:SF144">
    <property type="entry name" value="PEROXIDASE 67-RELATED"/>
    <property type="match status" value="1"/>
</dbReference>
<dbReference type="GO" id="GO:0004601">
    <property type="term" value="F:peroxidase activity"/>
    <property type="evidence" value="ECO:0000318"/>
    <property type="project" value="GO_Central"/>
</dbReference>
<dbReference type="Gramene" id="EFJ29637">
    <property type="protein sequence ID" value="EFJ29637"/>
    <property type="gene ID" value="SELMODRAFT_92054"/>
</dbReference>
<evidence type="ECO:0000256" key="1">
    <source>
        <dbReference type="ARBA" id="ARBA00000189"/>
    </source>
</evidence>
<evidence type="ECO:0000256" key="4">
    <source>
        <dbReference type="ARBA" id="ARBA00022617"/>
    </source>
</evidence>
<dbReference type="GO" id="GO:0006979">
    <property type="term" value="P:response to oxidative stress"/>
    <property type="evidence" value="ECO:0007669"/>
    <property type="project" value="InterPro"/>
</dbReference>
<keyword evidence="6" id="KW-0560">Oxidoreductase</keyword>
<evidence type="ECO:0000256" key="11">
    <source>
        <dbReference type="PIRSR" id="PIRSR600823-4"/>
    </source>
</evidence>
<feature type="binding site" evidence="10">
    <location>
        <position position="21"/>
    </location>
    <ligand>
        <name>Ca(2+)</name>
        <dbReference type="ChEBI" id="CHEBI:29108"/>
        <label>1</label>
    </ligand>
</feature>
<comment type="cofactor">
    <cofactor evidence="2">
        <name>heme b</name>
        <dbReference type="ChEBI" id="CHEBI:60344"/>
    </cofactor>
</comment>
<dbReference type="GO" id="GO:0042742">
    <property type="term" value="P:defense response to bacterium"/>
    <property type="evidence" value="ECO:0000318"/>
    <property type="project" value="GO_Central"/>
</dbReference>
<dbReference type="InterPro" id="IPR002016">
    <property type="entry name" value="Haem_peroxidase"/>
</dbReference>
<feature type="binding site" evidence="10">
    <location>
        <position position="33"/>
    </location>
    <ligand>
        <name>Ca(2+)</name>
        <dbReference type="ChEBI" id="CHEBI:29108"/>
        <label>1</label>
    </ligand>
</feature>
<comment type="similarity">
    <text evidence="13">Belongs to the peroxidase family.</text>
</comment>
<feature type="domain" description="Plant heme peroxidase family profile" evidence="14">
    <location>
        <begin position="1"/>
        <end position="137"/>
    </location>
</feature>
<feature type="binding site" evidence="10">
    <location>
        <position position="17"/>
    </location>
    <ligand>
        <name>Ca(2+)</name>
        <dbReference type="ChEBI" id="CHEBI:29108"/>
        <label>1</label>
    </ligand>
</feature>
<dbReference type="GO" id="GO:0046872">
    <property type="term" value="F:metal ion binding"/>
    <property type="evidence" value="ECO:0007669"/>
    <property type="project" value="UniProtKB-KW"/>
</dbReference>
<dbReference type="PRINTS" id="PR00458">
    <property type="entry name" value="PEROXIDASE"/>
</dbReference>
<feature type="binding site" evidence="10">
    <location>
        <position position="15"/>
    </location>
    <ligand>
        <name>Ca(2+)</name>
        <dbReference type="ChEBI" id="CHEBI:29108"/>
        <label>1</label>
    </ligand>
</feature>
<dbReference type="InParanoid" id="D8REC7"/>
<evidence type="ECO:0000256" key="12">
    <source>
        <dbReference type="PIRSR" id="PIRSR600823-5"/>
    </source>
</evidence>
<evidence type="ECO:0000256" key="10">
    <source>
        <dbReference type="PIRSR" id="PIRSR600823-3"/>
    </source>
</evidence>
<proteinExistence type="inferred from homology"/>
<feature type="binding site" evidence="9">
    <location>
        <position position="108"/>
    </location>
    <ligand>
        <name>substrate</name>
    </ligand>
</feature>
<comment type="cofactor">
    <cofactor evidence="10">
        <name>Ca(2+)</name>
        <dbReference type="ChEBI" id="CHEBI:29108"/>
    </cofactor>
    <text evidence="10">Binds 2 calcium ions per subunit.</text>
</comment>
<evidence type="ECO:0000256" key="13">
    <source>
        <dbReference type="RuleBase" id="RU004241"/>
    </source>
</evidence>
<feature type="site" description="Transition state stabilizer" evidence="11">
    <location>
        <position position="7"/>
    </location>
</feature>
<evidence type="ECO:0000256" key="2">
    <source>
        <dbReference type="ARBA" id="ARBA00001970"/>
    </source>
</evidence>
<dbReference type="InterPro" id="IPR019794">
    <property type="entry name" value="Peroxidases_AS"/>
</dbReference>
<dbReference type="GO" id="GO:0009531">
    <property type="term" value="C:secondary cell wall"/>
    <property type="evidence" value="ECO:0000318"/>
    <property type="project" value="GO_Central"/>
</dbReference>
<dbReference type="PROSITE" id="PS50873">
    <property type="entry name" value="PEROXIDASE_4"/>
    <property type="match status" value="1"/>
</dbReference>
<gene>
    <name evidence="15" type="ORF">SELMODRAFT_92054</name>
</gene>
<feature type="active site" description="Proton acceptor" evidence="8">
    <location>
        <position position="11"/>
    </location>
</feature>
<evidence type="ECO:0000256" key="5">
    <source>
        <dbReference type="ARBA" id="ARBA00022723"/>
    </source>
</evidence>
<keyword evidence="10" id="KW-0106">Calcium</keyword>
<keyword evidence="12" id="KW-1015">Disulfide bond</keyword>
<dbReference type="Pfam" id="PF00141">
    <property type="entry name" value="peroxidase"/>
    <property type="match status" value="1"/>
</dbReference>
<dbReference type="SUPFAM" id="SSF48113">
    <property type="entry name" value="Heme-dependent peroxidases"/>
    <property type="match status" value="1"/>
</dbReference>
<comment type="catalytic activity">
    <reaction evidence="1">
        <text>2 a phenolic donor + H2O2 = 2 a phenolic radical donor + 2 H2O</text>
        <dbReference type="Rhea" id="RHEA:56136"/>
        <dbReference type="ChEBI" id="CHEBI:15377"/>
        <dbReference type="ChEBI" id="CHEBI:16240"/>
        <dbReference type="ChEBI" id="CHEBI:139520"/>
        <dbReference type="ChEBI" id="CHEBI:139521"/>
        <dbReference type="EC" id="1.11.1.7"/>
    </reaction>
</comment>
<name>D8REC7_SELML</name>